<gene>
    <name evidence="2" type="ORF">J4Q44_G00216830</name>
</gene>
<dbReference type="AlphaFoldDB" id="A0AAN8LH50"/>
<feature type="compositionally biased region" description="Low complexity" evidence="1">
    <location>
        <begin position="1"/>
        <end position="19"/>
    </location>
</feature>
<accession>A0AAN8LH50</accession>
<dbReference type="Proteomes" id="UP001356427">
    <property type="component" value="Unassembled WGS sequence"/>
</dbReference>
<protein>
    <submittedName>
        <fullName evidence="2">Uncharacterized protein</fullName>
    </submittedName>
</protein>
<organism evidence="2 3">
    <name type="scientific">Coregonus suidteri</name>
    <dbReference type="NCBI Taxonomy" id="861788"/>
    <lineage>
        <taxon>Eukaryota</taxon>
        <taxon>Metazoa</taxon>
        <taxon>Chordata</taxon>
        <taxon>Craniata</taxon>
        <taxon>Vertebrata</taxon>
        <taxon>Euteleostomi</taxon>
        <taxon>Actinopterygii</taxon>
        <taxon>Neopterygii</taxon>
        <taxon>Teleostei</taxon>
        <taxon>Protacanthopterygii</taxon>
        <taxon>Salmoniformes</taxon>
        <taxon>Salmonidae</taxon>
        <taxon>Coregoninae</taxon>
        <taxon>Coregonus</taxon>
    </lineage>
</organism>
<comment type="caution">
    <text evidence="2">The sequence shown here is derived from an EMBL/GenBank/DDBJ whole genome shotgun (WGS) entry which is preliminary data.</text>
</comment>
<evidence type="ECO:0000256" key="1">
    <source>
        <dbReference type="SAM" id="MobiDB-lite"/>
    </source>
</evidence>
<name>A0AAN8LH50_9TELE</name>
<evidence type="ECO:0000313" key="2">
    <source>
        <dbReference type="EMBL" id="KAK6308412.1"/>
    </source>
</evidence>
<evidence type="ECO:0000313" key="3">
    <source>
        <dbReference type="Proteomes" id="UP001356427"/>
    </source>
</evidence>
<sequence length="115" mass="12515">MPSHKTNSTSTTLTPTIPTQKGSSSTALPTIVEDMPQEESDPLSAEQAQALLTTMAAMRDEFTKLEGEVVLLRESVSKQQPDIHTLEELLTKSEAVGSLRCAVCVWDAAVRERES</sequence>
<dbReference type="EMBL" id="JAGTTL010000019">
    <property type="protein sequence ID" value="KAK6308412.1"/>
    <property type="molecule type" value="Genomic_DNA"/>
</dbReference>
<reference evidence="2 3" key="1">
    <citation type="submission" date="2021-04" db="EMBL/GenBank/DDBJ databases">
        <authorList>
            <person name="De Guttry C."/>
            <person name="Zahm M."/>
            <person name="Klopp C."/>
            <person name="Cabau C."/>
            <person name="Louis A."/>
            <person name="Berthelot C."/>
            <person name="Parey E."/>
            <person name="Roest Crollius H."/>
            <person name="Montfort J."/>
            <person name="Robinson-Rechavi M."/>
            <person name="Bucao C."/>
            <person name="Bouchez O."/>
            <person name="Gislard M."/>
            <person name="Lluch J."/>
            <person name="Milhes M."/>
            <person name="Lampietro C."/>
            <person name="Lopez Roques C."/>
            <person name="Donnadieu C."/>
            <person name="Braasch I."/>
            <person name="Desvignes T."/>
            <person name="Postlethwait J."/>
            <person name="Bobe J."/>
            <person name="Wedekind C."/>
            <person name="Guiguen Y."/>
        </authorList>
    </citation>
    <scope>NUCLEOTIDE SEQUENCE [LARGE SCALE GENOMIC DNA]</scope>
    <source>
        <strain evidence="2">Cs_M1</strain>
        <tissue evidence="2">Blood</tissue>
    </source>
</reference>
<keyword evidence="3" id="KW-1185">Reference proteome</keyword>
<feature type="region of interest" description="Disordered" evidence="1">
    <location>
        <begin position="1"/>
        <end position="42"/>
    </location>
</feature>
<proteinExistence type="predicted"/>